<proteinExistence type="predicted"/>
<gene>
    <name evidence="1" type="ORF">DIC75_03960</name>
</gene>
<dbReference type="Proteomes" id="UP001523230">
    <property type="component" value="Unassembled WGS sequence"/>
</dbReference>
<name>A0ABD4TD01_9EURY</name>
<evidence type="ECO:0008006" key="3">
    <source>
        <dbReference type="Google" id="ProtNLM"/>
    </source>
</evidence>
<keyword evidence="2" id="KW-1185">Reference proteome</keyword>
<accession>A0ABD4TD01</accession>
<dbReference type="EMBL" id="QFDM01000001">
    <property type="protein sequence ID" value="MCM2465472.1"/>
    <property type="molecule type" value="Genomic_DNA"/>
</dbReference>
<evidence type="ECO:0000313" key="2">
    <source>
        <dbReference type="Proteomes" id="UP001523230"/>
    </source>
</evidence>
<comment type="caution">
    <text evidence="1">The sequence shown here is derived from an EMBL/GenBank/DDBJ whole genome shotgun (WGS) entry which is preliminary data.</text>
</comment>
<dbReference type="AlphaFoldDB" id="A0ABD4TD01"/>
<reference evidence="1 2" key="1">
    <citation type="submission" date="2018-05" db="EMBL/GenBank/DDBJ databases">
        <title>Isolation and characterization of genus Methanoculleus species and their viruses from deep sea marine sediment offshore southwestern Taiwan.</title>
        <authorList>
            <person name="Wei W.-H."/>
            <person name="Chen W.-C."/>
            <person name="Lai M.-C."/>
            <person name="Chen S.-C."/>
        </authorList>
    </citation>
    <scope>NUCLEOTIDE SEQUENCE [LARGE SCALE GENOMIC DNA]</scope>
    <source>
        <strain evidence="1 2">CWC-02</strain>
    </source>
</reference>
<sequence length="189" mass="21850">MALLKTTKILDNTVISAAINEIKAVDLLSICNENYAMVTSMEVFHEACGGNRHRVTKECQIEIRDKAKDQKFTQIISYLCDRYPYLHEGELSAFTLALLDYACSGESYFFVTDDRTMRRRIDEIIASPQITNVCQMQIQSFNHTGTIGLIRRLYQKRCLSNEEIDEIIANLRESTFYITEELLKELKRC</sequence>
<organism evidence="1 2">
    <name type="scientific">Methanoculleus oceani</name>
    <dbReference type="NCBI Taxonomy" id="2184756"/>
    <lineage>
        <taxon>Archaea</taxon>
        <taxon>Methanobacteriati</taxon>
        <taxon>Methanobacteriota</taxon>
        <taxon>Stenosarchaea group</taxon>
        <taxon>Methanomicrobia</taxon>
        <taxon>Methanomicrobiales</taxon>
        <taxon>Methanomicrobiaceae</taxon>
        <taxon>Methanoculleus</taxon>
    </lineage>
</organism>
<evidence type="ECO:0000313" key="1">
    <source>
        <dbReference type="EMBL" id="MCM2465472.1"/>
    </source>
</evidence>
<protein>
    <recommendedName>
        <fullName evidence="3">PIN domain-containing protein</fullName>
    </recommendedName>
</protein>